<dbReference type="SUPFAM" id="SSF51735">
    <property type="entry name" value="NAD(P)-binding Rossmann-fold domains"/>
    <property type="match status" value="1"/>
</dbReference>
<gene>
    <name evidence="8" type="ORF">TH25_16855</name>
</gene>
<dbReference type="Gene3D" id="3.90.180.10">
    <property type="entry name" value="Medium-chain alcohol dehydrogenases, catalytic domain"/>
    <property type="match status" value="1"/>
</dbReference>
<dbReference type="InterPro" id="IPR036291">
    <property type="entry name" value="NAD(P)-bd_dom_sf"/>
</dbReference>
<dbReference type="EMBL" id="JPWH01000014">
    <property type="protein sequence ID" value="RCK46522.1"/>
    <property type="molecule type" value="Genomic_DNA"/>
</dbReference>
<evidence type="ECO:0000313" key="8">
    <source>
        <dbReference type="EMBL" id="RCK46522.1"/>
    </source>
</evidence>
<keyword evidence="5" id="KW-0520">NAD</keyword>
<keyword evidence="2 6" id="KW-0479">Metal-binding</keyword>
<comment type="similarity">
    <text evidence="6">Belongs to the zinc-containing alcohol dehydrogenase family.</text>
</comment>
<evidence type="ECO:0000259" key="7">
    <source>
        <dbReference type="SMART" id="SM00829"/>
    </source>
</evidence>
<comment type="caution">
    <text evidence="8">The sequence shown here is derived from an EMBL/GenBank/DDBJ whole genome shotgun (WGS) entry which is preliminary data.</text>
</comment>
<dbReference type="PANTHER" id="PTHR43880:SF12">
    <property type="entry name" value="ALCOHOL DEHYDROGENASE CLASS-3"/>
    <property type="match status" value="1"/>
</dbReference>
<dbReference type="GO" id="GO:0046294">
    <property type="term" value="P:formaldehyde catabolic process"/>
    <property type="evidence" value="ECO:0007669"/>
    <property type="project" value="TreeGrafter"/>
</dbReference>
<dbReference type="InterPro" id="IPR011032">
    <property type="entry name" value="GroES-like_sf"/>
</dbReference>
<organism evidence="8 9">
    <name type="scientific">Thalassospira profundimaris</name>
    <dbReference type="NCBI Taxonomy" id="502049"/>
    <lineage>
        <taxon>Bacteria</taxon>
        <taxon>Pseudomonadati</taxon>
        <taxon>Pseudomonadota</taxon>
        <taxon>Alphaproteobacteria</taxon>
        <taxon>Rhodospirillales</taxon>
        <taxon>Thalassospiraceae</taxon>
        <taxon>Thalassospira</taxon>
    </lineage>
</organism>
<dbReference type="PANTHER" id="PTHR43880">
    <property type="entry name" value="ALCOHOL DEHYDROGENASE"/>
    <property type="match status" value="1"/>
</dbReference>
<proteinExistence type="inferred from homology"/>
<dbReference type="Proteomes" id="UP000252517">
    <property type="component" value="Unassembled WGS sequence"/>
</dbReference>
<dbReference type="InterPro" id="IPR013149">
    <property type="entry name" value="ADH-like_C"/>
</dbReference>
<comment type="cofactor">
    <cofactor evidence="1 6">
        <name>Zn(2+)</name>
        <dbReference type="ChEBI" id="CHEBI:29105"/>
    </cofactor>
</comment>
<dbReference type="AlphaFoldDB" id="A0A367X1H3"/>
<feature type="domain" description="Enoyl reductase (ER)" evidence="7">
    <location>
        <begin position="12"/>
        <end position="364"/>
    </location>
</feature>
<name>A0A367X1H3_9PROT</name>
<protein>
    <submittedName>
        <fullName evidence="8">Geraniol dehydrogenase</fullName>
    </submittedName>
</protein>
<sequence>MEIQAAVAREKGGDFSIETLEIEAPQAGEILVQVVATGVCHTDLAVRDGHLPTPLPVVLGHEGAGIVSRVGAGVTKVAPGDHVVMTFNFCGHCPSCEDNAPSYCYEFFPRNFFATRPDGSTALSNEAGSIHANFFGQSSFATYAICHERNIVKVSDKAPLKLLGPLACGVQTGAGAVMNALKVGAGKSFAVFGTGSVGLSAIMAAKVAHAKTIIAIDTNDQRLDIARELGASHTINPEKTDTRDAIMATLEHGVDFALDTTGIPAVIRTAVESLAPRGTCGILGASGPDAEIVLNETHLMSAGRKLVGIVEGDSCPDSFIPHLIDLYLQGKFPFDKLVTFYPFAQINNAVRDSATGTTIKPVVLMDHGTQP</sequence>
<dbReference type="PROSITE" id="PS00059">
    <property type="entry name" value="ADH_ZINC"/>
    <property type="match status" value="1"/>
</dbReference>
<dbReference type="SUPFAM" id="SSF50129">
    <property type="entry name" value="GroES-like"/>
    <property type="match status" value="1"/>
</dbReference>
<dbReference type="InterPro" id="IPR013154">
    <property type="entry name" value="ADH-like_N"/>
</dbReference>
<dbReference type="CDD" id="cd08278">
    <property type="entry name" value="benzyl_alcohol_DH"/>
    <property type="match status" value="1"/>
</dbReference>
<evidence type="ECO:0000256" key="5">
    <source>
        <dbReference type="ARBA" id="ARBA00023027"/>
    </source>
</evidence>
<dbReference type="Pfam" id="PF08240">
    <property type="entry name" value="ADH_N"/>
    <property type="match status" value="1"/>
</dbReference>
<accession>A0A367X1H3</accession>
<keyword evidence="3 6" id="KW-0862">Zinc</keyword>
<dbReference type="GO" id="GO:0051903">
    <property type="term" value="F:S-(hydroxymethyl)glutathione dehydrogenase [NAD(P)+] activity"/>
    <property type="evidence" value="ECO:0007669"/>
    <property type="project" value="TreeGrafter"/>
</dbReference>
<dbReference type="GO" id="GO:0005829">
    <property type="term" value="C:cytosol"/>
    <property type="evidence" value="ECO:0007669"/>
    <property type="project" value="TreeGrafter"/>
</dbReference>
<evidence type="ECO:0000256" key="2">
    <source>
        <dbReference type="ARBA" id="ARBA00022723"/>
    </source>
</evidence>
<dbReference type="OrthoDB" id="9770544at2"/>
<reference evidence="8 9" key="1">
    <citation type="submission" date="2014-07" db="EMBL/GenBank/DDBJ databases">
        <title>Draft genome sequence of Thalassospira profundimaris S25-3-2.</title>
        <authorList>
            <person name="Lai Q."/>
            <person name="Shao Z."/>
        </authorList>
    </citation>
    <scope>NUCLEOTIDE SEQUENCE [LARGE SCALE GENOMIC DNA]</scope>
    <source>
        <strain evidence="8 9">S25-3-2</strain>
    </source>
</reference>
<evidence type="ECO:0000256" key="4">
    <source>
        <dbReference type="ARBA" id="ARBA00023002"/>
    </source>
</evidence>
<evidence type="ECO:0000256" key="1">
    <source>
        <dbReference type="ARBA" id="ARBA00001947"/>
    </source>
</evidence>
<evidence type="ECO:0000256" key="3">
    <source>
        <dbReference type="ARBA" id="ARBA00022833"/>
    </source>
</evidence>
<evidence type="ECO:0000256" key="6">
    <source>
        <dbReference type="RuleBase" id="RU361277"/>
    </source>
</evidence>
<dbReference type="GO" id="GO:0008270">
    <property type="term" value="F:zinc ion binding"/>
    <property type="evidence" value="ECO:0007669"/>
    <property type="project" value="InterPro"/>
</dbReference>
<evidence type="ECO:0000313" key="9">
    <source>
        <dbReference type="Proteomes" id="UP000252517"/>
    </source>
</evidence>
<dbReference type="SMART" id="SM00829">
    <property type="entry name" value="PKS_ER"/>
    <property type="match status" value="1"/>
</dbReference>
<dbReference type="RefSeq" id="WP_114089404.1">
    <property type="nucleotide sequence ID" value="NZ_JPWH01000014.1"/>
</dbReference>
<dbReference type="InterPro" id="IPR002328">
    <property type="entry name" value="ADH_Zn_CS"/>
</dbReference>
<keyword evidence="4" id="KW-0560">Oxidoreductase</keyword>
<dbReference type="FunFam" id="3.40.50.720:FF:000003">
    <property type="entry name" value="S-(hydroxymethyl)glutathione dehydrogenase"/>
    <property type="match status" value="1"/>
</dbReference>
<dbReference type="Pfam" id="PF00107">
    <property type="entry name" value="ADH_zinc_N"/>
    <property type="match status" value="1"/>
</dbReference>
<dbReference type="InterPro" id="IPR020843">
    <property type="entry name" value="ER"/>
</dbReference>
<dbReference type="Gene3D" id="3.40.50.720">
    <property type="entry name" value="NAD(P)-binding Rossmann-like Domain"/>
    <property type="match status" value="1"/>
</dbReference>